<dbReference type="Proteomes" id="UP000238338">
    <property type="component" value="Unassembled WGS sequence"/>
</dbReference>
<dbReference type="Pfam" id="PF08905">
    <property type="entry name" value="DUF1850"/>
    <property type="match status" value="1"/>
</dbReference>
<feature type="chain" id="PRO_5015586213" evidence="1">
    <location>
        <begin position="17"/>
        <end position="120"/>
    </location>
</feature>
<keyword evidence="3" id="KW-1185">Reference proteome</keyword>
<evidence type="ECO:0000313" key="3">
    <source>
        <dbReference type="Proteomes" id="UP000238338"/>
    </source>
</evidence>
<evidence type="ECO:0000256" key="1">
    <source>
        <dbReference type="SAM" id="SignalP"/>
    </source>
</evidence>
<organism evidence="2 3">
    <name type="scientific">Albidovulum denitrificans</name>
    <dbReference type="NCBI Taxonomy" id="404881"/>
    <lineage>
        <taxon>Bacteria</taxon>
        <taxon>Pseudomonadati</taxon>
        <taxon>Pseudomonadota</taxon>
        <taxon>Alphaproteobacteria</taxon>
        <taxon>Rhodobacterales</taxon>
        <taxon>Paracoccaceae</taxon>
        <taxon>Albidovulum</taxon>
    </lineage>
</organism>
<dbReference type="OrthoDB" id="5298197at2"/>
<name>A0A2S8SD64_9RHOB</name>
<dbReference type="RefSeq" id="WP_105513040.1">
    <property type="nucleotide sequence ID" value="NZ_PVEP01000001.1"/>
</dbReference>
<dbReference type="EMBL" id="PVEP01000001">
    <property type="protein sequence ID" value="PQV58797.1"/>
    <property type="molecule type" value="Genomic_DNA"/>
</dbReference>
<dbReference type="AlphaFoldDB" id="A0A2S8SD64"/>
<proteinExistence type="predicted"/>
<keyword evidence="1" id="KW-0732">Signal</keyword>
<reference evidence="2 3" key="1">
    <citation type="submission" date="2018-02" db="EMBL/GenBank/DDBJ databases">
        <title>Genomic Encyclopedia of Archaeal and Bacterial Type Strains, Phase II (KMG-II): from individual species to whole genera.</title>
        <authorList>
            <person name="Goeker M."/>
        </authorList>
    </citation>
    <scope>NUCLEOTIDE SEQUENCE [LARGE SCALE GENOMIC DNA]</scope>
    <source>
        <strain evidence="2 3">DSM 18921</strain>
    </source>
</reference>
<sequence length="120" mass="12377">MSAACLLVGATALSLASGGFELSWTHSVEKTGWREHWVVEGRALRLTEAAVKGSGAGMDPGPGAMLKGGWWVWTPDLPPVPEVNLAASGATIGGWHLCADGACRDLGVTPGAGIRLRPCD</sequence>
<evidence type="ECO:0000313" key="2">
    <source>
        <dbReference type="EMBL" id="PQV58797.1"/>
    </source>
</evidence>
<protein>
    <submittedName>
        <fullName evidence="2">Uncharacterized protein DUF1850</fullName>
    </submittedName>
</protein>
<gene>
    <name evidence="2" type="ORF">LX70_00611</name>
</gene>
<comment type="caution">
    <text evidence="2">The sequence shown here is derived from an EMBL/GenBank/DDBJ whole genome shotgun (WGS) entry which is preliminary data.</text>
</comment>
<feature type="signal peptide" evidence="1">
    <location>
        <begin position="1"/>
        <end position="16"/>
    </location>
</feature>
<dbReference type="InterPro" id="IPR015001">
    <property type="entry name" value="DUF1850"/>
</dbReference>
<accession>A0A2S8SD64</accession>